<evidence type="ECO:0000313" key="3">
    <source>
        <dbReference type="EMBL" id="RDW23463.1"/>
    </source>
</evidence>
<reference evidence="2 4" key="1">
    <citation type="journal article" date="2016" name="PLoS ONE">
        <title>Sequence Assembly of Yarrowia lipolytica Strain W29/CLIB89 Shows Transposable Element Diversity.</title>
        <authorList>
            <person name="Magnan C."/>
            <person name="Yu J."/>
            <person name="Chang I."/>
            <person name="Jahn E."/>
            <person name="Kanomata Y."/>
            <person name="Wu J."/>
            <person name="Zeller M."/>
            <person name="Oakes M."/>
            <person name="Baldi P."/>
            <person name="Sandmeyer S."/>
        </authorList>
    </citation>
    <scope>NUCLEOTIDE SEQUENCE [LARGE SCALE GENOMIC DNA]</scope>
    <source>
        <strain evidence="2">CLIB89</strain>
        <strain evidence="4">CLIB89(W29)</strain>
    </source>
</reference>
<dbReference type="RefSeq" id="XP_504567.1">
    <property type="nucleotide sequence ID" value="XM_504567.1"/>
</dbReference>
<proteinExistence type="predicted"/>
<sequence>MKRHIAINGDSDLDADDEKEADPLDISDFLDPSDLEPEPIPMDLSEAIHHEDLQRFQDWEEQVDEEEYDDTYNEIIIEDGCVIWKVWKEDAGAEDEPLTSATFRANEKASEYEKQQHERTEKFENLCH</sequence>
<dbReference type="EMBL" id="KZ859083">
    <property type="protein sequence ID" value="RDW23463.1"/>
    <property type="molecule type" value="Genomic_DNA"/>
</dbReference>
<dbReference type="Proteomes" id="UP000256601">
    <property type="component" value="Unassembled WGS sequence"/>
</dbReference>
<accession>A0A1D8NKJ0</accession>
<evidence type="ECO:0000313" key="5">
    <source>
        <dbReference type="Proteomes" id="UP000256601"/>
    </source>
</evidence>
<dbReference type="OrthoDB" id="4077108at2759"/>
<dbReference type="KEGG" id="yli:2911442"/>
<dbReference type="GeneID" id="2911442"/>
<evidence type="ECO:0000313" key="4">
    <source>
        <dbReference type="Proteomes" id="UP000182444"/>
    </source>
</evidence>
<evidence type="ECO:0000313" key="2">
    <source>
        <dbReference type="EMBL" id="AOW06154.1"/>
    </source>
</evidence>
<name>A0A1D8NKJ0_YARLL</name>
<feature type="compositionally biased region" description="Basic and acidic residues" evidence="1">
    <location>
        <begin position="105"/>
        <end position="128"/>
    </location>
</feature>
<dbReference type="VEuPathDB" id="FungiDB:YALI0_E29777g"/>
<reference evidence="3 5" key="2">
    <citation type="submission" date="2018-07" db="EMBL/GenBank/DDBJ databases">
        <title>Draft Genome Assemblies for Five Robust Yarrowia lipolytica Strains Exhibiting High Lipid Production and Pentose Sugar Utilization and Sugar Alcohol Secretion from Undetoxified Lignocellulosic Biomass Hydrolysates.</title>
        <authorList>
            <consortium name="DOE Joint Genome Institute"/>
            <person name="Walker C."/>
            <person name="Ryu S."/>
            <person name="Na H."/>
            <person name="Zane M."/>
            <person name="LaButti K."/>
            <person name="Lipzen A."/>
            <person name="Haridas S."/>
            <person name="Barry K."/>
            <person name="Grigoriev I.V."/>
            <person name="Quarterman J."/>
            <person name="Slininger P."/>
            <person name="Dien B."/>
            <person name="Trinh C.T."/>
        </authorList>
    </citation>
    <scope>NUCLEOTIDE SEQUENCE [LARGE SCALE GENOMIC DNA]</scope>
    <source>
        <strain evidence="3 5">YB392</strain>
    </source>
</reference>
<organism evidence="2 4">
    <name type="scientific">Yarrowia lipolytica</name>
    <name type="common">Candida lipolytica</name>
    <dbReference type="NCBI Taxonomy" id="4952"/>
    <lineage>
        <taxon>Eukaryota</taxon>
        <taxon>Fungi</taxon>
        <taxon>Dikarya</taxon>
        <taxon>Ascomycota</taxon>
        <taxon>Saccharomycotina</taxon>
        <taxon>Dipodascomycetes</taxon>
        <taxon>Dipodascales</taxon>
        <taxon>Dipodascales incertae sedis</taxon>
        <taxon>Yarrowia</taxon>
    </lineage>
</organism>
<dbReference type="AlphaFoldDB" id="A0A1D8NKJ0"/>
<dbReference type="VEuPathDB" id="FungiDB:YALI1_E35249g"/>
<feature type="region of interest" description="Disordered" evidence="1">
    <location>
        <begin position="103"/>
        <end position="128"/>
    </location>
</feature>
<feature type="region of interest" description="Disordered" evidence="1">
    <location>
        <begin position="1"/>
        <end position="40"/>
    </location>
</feature>
<evidence type="ECO:0000256" key="1">
    <source>
        <dbReference type="SAM" id="MobiDB-lite"/>
    </source>
</evidence>
<protein>
    <submittedName>
        <fullName evidence="2">Uncharacterized protein</fullName>
    </submittedName>
</protein>
<feature type="compositionally biased region" description="Acidic residues" evidence="1">
    <location>
        <begin position="11"/>
        <end position="25"/>
    </location>
</feature>
<dbReference type="EMBL" id="CP017557">
    <property type="protein sequence ID" value="AOW06154.1"/>
    <property type="molecule type" value="Genomic_DNA"/>
</dbReference>
<dbReference type="Proteomes" id="UP000182444">
    <property type="component" value="Chromosome 1E"/>
</dbReference>
<gene>
    <name evidence="3" type="ORF">B0I71DRAFT_135902</name>
    <name evidence="2" type="ORF">YALI1_E35249g</name>
</gene>